<dbReference type="InterPro" id="IPR012327">
    <property type="entry name" value="MeTrfase_D12"/>
</dbReference>
<dbReference type="GO" id="GO:0008168">
    <property type="term" value="F:methyltransferase activity"/>
    <property type="evidence" value="ECO:0007669"/>
    <property type="project" value="UniProtKB-KW"/>
</dbReference>
<evidence type="ECO:0000313" key="4">
    <source>
        <dbReference type="EMBL" id="TYO84725.1"/>
    </source>
</evidence>
<evidence type="ECO:0000256" key="3">
    <source>
        <dbReference type="ARBA" id="ARBA00022691"/>
    </source>
</evidence>
<dbReference type="GO" id="GO:0032259">
    <property type="term" value="P:methylation"/>
    <property type="evidence" value="ECO:0007669"/>
    <property type="project" value="UniProtKB-KW"/>
</dbReference>
<keyword evidence="3" id="KW-0949">S-adenosyl-L-methionine</keyword>
<reference evidence="4 5" key="1">
    <citation type="submission" date="2019-07" db="EMBL/GenBank/DDBJ databases">
        <title>Genomic Encyclopedia of Archaeal and Bacterial Type Strains, Phase II (KMG-II): from individual species to whole genera.</title>
        <authorList>
            <person name="Goeker M."/>
        </authorList>
    </citation>
    <scope>NUCLEOTIDE SEQUENCE [LARGE SCALE GENOMIC DNA]</scope>
    <source>
        <strain evidence="4 5">DSM 14571</strain>
    </source>
</reference>
<comment type="caution">
    <text evidence="4">The sequence shown here is derived from an EMBL/GenBank/DDBJ whole genome shotgun (WGS) entry which is preliminary data.</text>
</comment>
<evidence type="ECO:0000256" key="2">
    <source>
        <dbReference type="ARBA" id="ARBA00022679"/>
    </source>
</evidence>
<protein>
    <submittedName>
        <fullName evidence="4">Site-specific DNA-adenine methylase</fullName>
    </submittedName>
</protein>
<keyword evidence="2" id="KW-0808">Transferase</keyword>
<name>A0ABY3NAW2_ELIMR</name>
<gene>
    <name evidence="4" type="ORF">LX74_03780</name>
</gene>
<dbReference type="RefSeq" id="WP_065082309.1">
    <property type="nucleotide sequence ID" value="NZ_FLSS01000005.1"/>
</dbReference>
<dbReference type="PRINTS" id="PR00505">
    <property type="entry name" value="D12N6MTFRASE"/>
</dbReference>
<dbReference type="InterPro" id="IPR029063">
    <property type="entry name" value="SAM-dependent_MTases_sf"/>
</dbReference>
<sequence>MKTYTQAPLPFQGQKRRFLKDFKEALNEFPADATYIDLFGGSGLLSHTVKSYYPKAKAIYNDYDGYSYRLENADKTNILLSDIRQLCPPSGNKTERLSDDVKSAIINRIEEEKGFVDYVTLSSSLLFSMNYATNLEQLKKEKFYSKVRQSNYVTTGYLEGVDIVKYDYKELFQEYKDQDNVVFLVDPPYLSTDVSTYNNKDYWRLTDYLDVLEVLVNTSYFYFTSNKSSLIELFSWLELHYGANNPFIGATKKVQDVGLTYNAKYQDIMLYKFNGKNTNLTTI</sequence>
<evidence type="ECO:0000313" key="5">
    <source>
        <dbReference type="Proteomes" id="UP000324513"/>
    </source>
</evidence>
<keyword evidence="5" id="KW-1185">Reference proteome</keyword>
<dbReference type="Proteomes" id="UP000324513">
    <property type="component" value="Unassembled WGS sequence"/>
</dbReference>
<proteinExistence type="predicted"/>
<accession>A0ABY3NAW2</accession>
<dbReference type="EMBL" id="VNHK01000018">
    <property type="protein sequence ID" value="TYO84725.1"/>
    <property type="molecule type" value="Genomic_DNA"/>
</dbReference>
<dbReference type="SUPFAM" id="SSF53335">
    <property type="entry name" value="S-adenosyl-L-methionine-dependent methyltransferases"/>
    <property type="match status" value="1"/>
</dbReference>
<organism evidence="4 5">
    <name type="scientific">Elizabethkingia miricola</name>
    <name type="common">Chryseobacterium miricola</name>
    <dbReference type="NCBI Taxonomy" id="172045"/>
    <lineage>
        <taxon>Bacteria</taxon>
        <taxon>Pseudomonadati</taxon>
        <taxon>Bacteroidota</taxon>
        <taxon>Flavobacteriia</taxon>
        <taxon>Flavobacteriales</taxon>
        <taxon>Weeksellaceae</taxon>
        <taxon>Elizabethkingia</taxon>
    </lineage>
</organism>
<dbReference type="Gene3D" id="3.40.50.150">
    <property type="entry name" value="Vaccinia Virus protein VP39"/>
    <property type="match status" value="2"/>
</dbReference>
<evidence type="ECO:0000256" key="1">
    <source>
        <dbReference type="ARBA" id="ARBA00022603"/>
    </source>
</evidence>
<keyword evidence="1 4" id="KW-0489">Methyltransferase</keyword>